<reference evidence="2 3" key="1">
    <citation type="submission" date="2015-12" db="EMBL/GenBank/DDBJ databases">
        <title>The genome of Folsomia candida.</title>
        <authorList>
            <person name="Faddeeva A."/>
            <person name="Derks M.F."/>
            <person name="Anvar Y."/>
            <person name="Smit S."/>
            <person name="Van Straalen N."/>
            <person name="Roelofs D."/>
        </authorList>
    </citation>
    <scope>NUCLEOTIDE SEQUENCE [LARGE SCALE GENOMIC DNA]</scope>
    <source>
        <strain evidence="2 3">VU population</strain>
        <tissue evidence="2">Whole body</tissue>
    </source>
</reference>
<name>A0A226EM87_FOLCA</name>
<dbReference type="Pfam" id="PF07707">
    <property type="entry name" value="BACK"/>
    <property type="match status" value="1"/>
</dbReference>
<dbReference type="SUPFAM" id="SSF51126">
    <property type="entry name" value="Pectin lyase-like"/>
    <property type="match status" value="1"/>
</dbReference>
<dbReference type="Gene3D" id="1.25.40.420">
    <property type="match status" value="1"/>
</dbReference>
<feature type="domain" description="BTB" evidence="1">
    <location>
        <begin position="32"/>
        <end position="103"/>
    </location>
</feature>
<comment type="caution">
    <text evidence="2">The sequence shown here is derived from an EMBL/GenBank/DDBJ whole genome shotgun (WGS) entry which is preliminary data.</text>
</comment>
<dbReference type="SMART" id="SM00225">
    <property type="entry name" value="BTB"/>
    <property type="match status" value="1"/>
</dbReference>
<dbReference type="CDD" id="cd18186">
    <property type="entry name" value="BTB_POZ_ZBTB_KLHL-like"/>
    <property type="match status" value="1"/>
</dbReference>
<proteinExistence type="predicted"/>
<dbReference type="InterPro" id="IPR011050">
    <property type="entry name" value="Pectin_lyase_fold/virulence"/>
</dbReference>
<dbReference type="EMBL" id="LNIX01000003">
    <property type="protein sequence ID" value="OXA58803.1"/>
    <property type="molecule type" value="Genomic_DNA"/>
</dbReference>
<gene>
    <name evidence="2" type="ORF">Fcan01_06640</name>
</gene>
<dbReference type="AlphaFoldDB" id="A0A226EM87"/>
<dbReference type="Proteomes" id="UP000198287">
    <property type="component" value="Unassembled WGS sequence"/>
</dbReference>
<evidence type="ECO:0000313" key="3">
    <source>
        <dbReference type="Proteomes" id="UP000198287"/>
    </source>
</evidence>
<evidence type="ECO:0000259" key="1">
    <source>
        <dbReference type="PROSITE" id="PS50097"/>
    </source>
</evidence>
<keyword evidence="3" id="KW-1185">Reference proteome</keyword>
<dbReference type="InterPro" id="IPR051481">
    <property type="entry name" value="BTB-POZ/Galectin-3-binding"/>
</dbReference>
<sequence>MSSTSPVSPPPKRKRFPLGEELYAQLECGADMDLTFFVGKSKFPAHRHVVAAASAEFKTRLDQQMGGTSSSGFAIVLSPTDISMSAMRAFIKAIYFQEVDASRLSLDTLLEVVTLCDKYLDQRLLNDCIDSISKIITEENCREIYEFILPMLKCQRLADRAFEVLIRNPKLIEKMLEGSGERISFSTWHEILMLQGPKIENLSEEIIFTHLLRWKDKDSSRRPGFKNLLSLVRFPIMSLQFITEVVEPSKALTRYELKNIKLYIAGGADNMLVNELKCNLAFITHSRMTKIARNEAQFSLMLQNAQPGDFIQLLPNEYMGPFETIHCKQKITIKGFGESTVLTSPIELGNDNILCIWGSNDMHVSDLCFVSKSPSYGETGKSWIGLECCGSRNRITNIAFQNCTLRVSGNYNKMENITCDTGYTGIVVSEAEISGEGKGSLDNFLSNVTLKNLNFGISILQGSCGTIIRNAKFINVQYGMTLEESNDNSIMSVDYQFSETRINEEETAIQILGSSGNIVSYITCVGHNAVMTNVKGKSTIPDKFAIVIQAENSPEPKNNIVTHCTGGPVKLGGEGNTLTSINAGEIIILSGQYHKLEACLAKRCVNNNSVNVTLTKCNFKI</sequence>
<dbReference type="InterPro" id="IPR000210">
    <property type="entry name" value="BTB/POZ_dom"/>
</dbReference>
<dbReference type="PROSITE" id="PS50097">
    <property type="entry name" value="BTB"/>
    <property type="match status" value="1"/>
</dbReference>
<dbReference type="SUPFAM" id="SSF54695">
    <property type="entry name" value="POZ domain"/>
    <property type="match status" value="1"/>
</dbReference>
<organism evidence="2 3">
    <name type="scientific">Folsomia candida</name>
    <name type="common">Springtail</name>
    <dbReference type="NCBI Taxonomy" id="158441"/>
    <lineage>
        <taxon>Eukaryota</taxon>
        <taxon>Metazoa</taxon>
        <taxon>Ecdysozoa</taxon>
        <taxon>Arthropoda</taxon>
        <taxon>Hexapoda</taxon>
        <taxon>Collembola</taxon>
        <taxon>Entomobryomorpha</taxon>
        <taxon>Isotomoidea</taxon>
        <taxon>Isotomidae</taxon>
        <taxon>Proisotominae</taxon>
        <taxon>Folsomia</taxon>
    </lineage>
</organism>
<accession>A0A226EM87</accession>
<dbReference type="InterPro" id="IPR011705">
    <property type="entry name" value="BACK"/>
</dbReference>
<protein>
    <submittedName>
        <fullName evidence="2">Kelch-like protein 41b</fullName>
    </submittedName>
</protein>
<dbReference type="PANTHER" id="PTHR24410:SF23">
    <property type="entry name" value="BTB DOMAIN-CONTAINING PROTEIN-RELATED"/>
    <property type="match status" value="1"/>
</dbReference>
<evidence type="ECO:0000313" key="2">
    <source>
        <dbReference type="EMBL" id="OXA58803.1"/>
    </source>
</evidence>
<dbReference type="Gene3D" id="3.30.710.10">
    <property type="entry name" value="Potassium Channel Kv1.1, Chain A"/>
    <property type="match status" value="1"/>
</dbReference>
<dbReference type="Pfam" id="PF00651">
    <property type="entry name" value="BTB"/>
    <property type="match status" value="1"/>
</dbReference>
<dbReference type="PANTHER" id="PTHR24410">
    <property type="entry name" value="HL07962P-RELATED"/>
    <property type="match status" value="1"/>
</dbReference>
<dbReference type="InterPro" id="IPR011333">
    <property type="entry name" value="SKP1/BTB/POZ_sf"/>
</dbReference>
<dbReference type="OrthoDB" id="6359816at2759"/>